<evidence type="ECO:0000256" key="2">
    <source>
        <dbReference type="SAM" id="MobiDB-lite"/>
    </source>
</evidence>
<accession>A0ABQ7KLA2</accession>
<evidence type="ECO:0000256" key="1">
    <source>
        <dbReference type="SAM" id="Coils"/>
    </source>
</evidence>
<feature type="coiled-coil region" evidence="1">
    <location>
        <begin position="1503"/>
        <end position="1530"/>
    </location>
</feature>
<feature type="compositionally biased region" description="Low complexity" evidence="2">
    <location>
        <begin position="1883"/>
        <end position="1895"/>
    </location>
</feature>
<organism evidence="3 4">
    <name type="scientific">Brassica rapa subsp. trilocularis</name>
    <dbReference type="NCBI Taxonomy" id="1813537"/>
    <lineage>
        <taxon>Eukaryota</taxon>
        <taxon>Viridiplantae</taxon>
        <taxon>Streptophyta</taxon>
        <taxon>Embryophyta</taxon>
        <taxon>Tracheophyta</taxon>
        <taxon>Spermatophyta</taxon>
        <taxon>Magnoliopsida</taxon>
        <taxon>eudicotyledons</taxon>
        <taxon>Gunneridae</taxon>
        <taxon>Pentapetalae</taxon>
        <taxon>rosids</taxon>
        <taxon>malvids</taxon>
        <taxon>Brassicales</taxon>
        <taxon>Brassicaceae</taxon>
        <taxon>Brassiceae</taxon>
        <taxon>Brassica</taxon>
    </lineage>
</organism>
<feature type="compositionally biased region" description="Polar residues" evidence="2">
    <location>
        <begin position="628"/>
        <end position="672"/>
    </location>
</feature>
<dbReference type="Proteomes" id="UP000823674">
    <property type="component" value="Chromosome A10"/>
</dbReference>
<evidence type="ECO:0000313" key="3">
    <source>
        <dbReference type="EMBL" id="KAG5375322.1"/>
    </source>
</evidence>
<keyword evidence="1" id="KW-0175">Coiled coil</keyword>
<gene>
    <name evidence="3" type="primary">A10g501880.1_BraROA</name>
    <name evidence="3" type="ORF">IGI04_039918</name>
</gene>
<dbReference type="EMBL" id="JADBGQ010000010">
    <property type="protein sequence ID" value="KAG5375322.1"/>
    <property type="molecule type" value="Genomic_DNA"/>
</dbReference>
<feature type="compositionally biased region" description="Basic and acidic residues" evidence="2">
    <location>
        <begin position="739"/>
        <end position="753"/>
    </location>
</feature>
<reference evidence="3 4" key="1">
    <citation type="submission" date="2021-03" db="EMBL/GenBank/DDBJ databases">
        <authorList>
            <person name="King G.J."/>
            <person name="Bancroft I."/>
            <person name="Baten A."/>
            <person name="Bloomfield J."/>
            <person name="Borpatragohain P."/>
            <person name="He Z."/>
            <person name="Irish N."/>
            <person name="Irwin J."/>
            <person name="Liu K."/>
            <person name="Mauleon R.P."/>
            <person name="Moore J."/>
            <person name="Morris R."/>
            <person name="Ostergaard L."/>
            <person name="Wang B."/>
            <person name="Wells R."/>
        </authorList>
    </citation>
    <scope>NUCLEOTIDE SEQUENCE [LARGE SCALE GENOMIC DNA]</scope>
    <source>
        <strain evidence="3">R-o-18</strain>
        <tissue evidence="3">Leaf</tissue>
    </source>
</reference>
<feature type="compositionally biased region" description="Pro residues" evidence="2">
    <location>
        <begin position="839"/>
        <end position="854"/>
    </location>
</feature>
<feature type="region of interest" description="Disordered" evidence="2">
    <location>
        <begin position="1883"/>
        <end position="1903"/>
    </location>
</feature>
<feature type="region of interest" description="Disordered" evidence="2">
    <location>
        <begin position="801"/>
        <end position="883"/>
    </location>
</feature>
<protein>
    <submittedName>
        <fullName evidence="3">Uncharacterized protein</fullName>
    </submittedName>
</protein>
<keyword evidence="4" id="KW-1185">Reference proteome</keyword>
<proteinExistence type="predicted"/>
<comment type="caution">
    <text evidence="3">The sequence shown here is derived from an EMBL/GenBank/DDBJ whole genome shotgun (WGS) entry which is preliminary data.</text>
</comment>
<feature type="region of interest" description="Disordered" evidence="2">
    <location>
        <begin position="735"/>
        <end position="758"/>
    </location>
</feature>
<evidence type="ECO:0000313" key="4">
    <source>
        <dbReference type="Proteomes" id="UP000823674"/>
    </source>
</evidence>
<name>A0ABQ7KLA2_BRACM</name>
<sequence length="2145" mass="247371">MFSMLFCDLLGTTETEKNALPEKASILWLIVEFQFDIGLNRYFEGLCTFLLQMFGMIDNSGRFIDDAWTVIWLFPRGRLGICRFRENCHKQIGSEVDMRGDRFSTFGEFRLVCKIWMNNYGTIYRDRKNRLKLSSLDYPPSFNGNSDRNKRRFDRDLKENTKLEVRASRSKRRNLDESYLFLSVKGRNVASWGSERSLRSEWKQARKSPICFRRRYVATDGLTGRYVASRSKPRRVLFVFVVKSQRKLRLRRNEKRFDEDSKENPKEDLSEALQRVGASQRVLLVFVVKSQRKLRLRRNEKRRYVATDGLTGRYVASGSKPRRVLLFFVVKSQRKLRLRRNEKRFDEDSKENSKEDLSDALQVVTQRVESWLELGRYVATERCVCSRPSSVCVLGRYVATEQCACSVATYRPSSVCARSLRSDRAVCVLFLWRKRNRELVLVLFLWRKVATKFSILLNNMAFADRAVCMLGRRVSIELGLSAVRLPYSSLSAADLDTCPLPSDNRYLVVRLRFEQDFTARLFVKIFLRRLLFHKGHFTRADHLEVDERKNNRSIRISADDRYQEMPRQMKINIDRCTHVPSIDVETPDATFWIQQTCMPSGTKSYKEKDLLFSDDPAHLERTIRRGQRSTSLDASTLSSIDTHNQQSTDTRPSSSIDPSRPTTIDTTPCTSIDNVSSKMGNIIILTQDENGNLYDQAGHLRNATVVRNENLEEGDFEIESSMSLGGSQLCRPMSMNSHRSTDHDEDRWTDCSRHRSTSSVDSTECNAVRILTHEEFAAKHPHPPSPFYEKIDRSVNSTIVRQSEPDVDRHNTPPIDRQAPLTYRVRLPSIDNDYINALRPPPKPLAHPPEPTPNPLNSSTEPVQEEQESEGRRLRKRKEKIPKNLKREANVKEMDGFTKRVLRIPIEKPFDEAYFTHRLWMFFRETKVTEEDIWRMFHQVRGKMKHRITLTKKSDPGKFAKPCIVKGVEFPHSMCDTGASVINSVDYGRELGFIGACHCGAEYESEYETEYSESIDTPMFPSIDSNVSMVTDDHNNTSLDVMHPLDHFTSPNYCYQHFAFQPPTRRGHDDYSIGSWADSGFHESFVVDTVITSPHEEHTEEYDEDYWKERAIEMSLQDERLETHNFTNMFPTSFDAVHSTLVDTHPRPAKQPLTSIDTSKGTSIDIRAAEKIQEQENIPSLTRFTDTYINRFAPPKPPTHIRANTQANKMNTLPSTSTEKSMKSNHLKNTNSAEITLPSIDVTVSTSIDTTLNPNLSISKKNNYANIDYGFLTPDEFDIFRDPDGNARAMDGRILQVSREDIADILQVTNGPDNLFSQQRGTPDVILTDHNNHAGVTTTETNPDLSRQPKGQASIDGIMETSIDRITPTSIDMDNQTSIDRRYECGSRAFDMYGARKFTWEQRDEYGVYRDERGHARSAAGEMIPVTKDNIRKILERASLFEESHICLPEHATSFTPTRLEPELYTKEEIDEMVFGICGAQEKLGEELKTLVDETHQPLDRGYNELFRCMAEMKTEIDSLRQQLEKEATTSASIDAPCAKSIDVSLPTAQTLAEPRCSTQHRDEWEVSYIDTRINDVYCPLNKNVDWLSTKIELLQQDLDTIRKKDQHPATSIDMCTFTSLDAKVSAMNERLRTYEDMHDRFISPVMIDLNKLSSQLLNAQKDIENITNQSFLQKKSTSIDRLRGPWIDGRKPVELLPYTAAEVDKITSKIYTALDNMEERLDKRCDEVYFPFDNKISGLDNHAEWLQKEVKAIQRQLAAQHQISSSIDRTKAKSIDGNSPRSTNEHIIASIDAESTTIDEQLIHKIVESMQKELTDISAYAYDNIGWHQVSIDNIQERLQNISNVLGKMDDKWTRNDEATRSFFASWSRMRRDDVDACFQQAAASPPNSQSPPQKTCISTDDETSTSFDIGNHTTIDVTLTHRSISNTVRCILPTCYISYIIYFSSYLRLSYTGTSSKRDLEAAIFKARFHKELLDIGQKEVNRTWWQPPLSFDSWKPVQSWSLILQWKQTLTQERNLEREKLGTNFYLQLQKPRDCLYVLLEDKQKGHFTRADYLEVGERKNNRSIRISADDRYQEMPRQMKINIDRCTHVPSIDAWLEPIDRCPQLTIDRCWQKCIGRRLNRLSIDTLLCLHLTGETRDLVC</sequence>
<feature type="region of interest" description="Disordered" evidence="2">
    <location>
        <begin position="621"/>
        <end position="672"/>
    </location>
</feature>